<name>A0ACC2D5W0_DIPCM</name>
<protein>
    <submittedName>
        <fullName evidence="1">Uncharacterized protein</fullName>
    </submittedName>
</protein>
<sequence length="444" mass="50014">MRQLRVKRARVERLLAASGAATGASSSRADGNCPLDNKAMAAGDVLVVLKSHKGSFQSNVVMPAQVLSDRSDYFRARLSERWRVDRKDEKLLSLPMEIPKGRDVFIYLRCLEAMKVSEIKDIIACMGFVDVEDALKVLEVVTDLLFNDGITACMCYLEAVPWNPLEVGYIRSSLASLTLVPSPDLAARLCEPNRILNYDPEQVFFDTMSSLLSINLAPNAPQYRLQRLLQILLQYPISGVFRNRLTALLVSRLPPALVDMNGSDSHALSPLARRSLDLLYALNATDEIIELLNGDLAVHARNDVAFFVRVAASILDKVLQSIWLRKSVATKKNRIDLLETWLPVIGMYSKLKYRNYGMKSDHLSRLEEGFKVVVQTLPLQDQGKVFVAWLQSCVEDDLAVDLEYEFYLFCDKLKGLLDPNSLQPQLDCGRTLCPFRTFGKFFDR</sequence>
<proteinExistence type="predicted"/>
<gene>
    <name evidence="1" type="ORF">O6H91_07G062600</name>
</gene>
<reference evidence="2" key="1">
    <citation type="journal article" date="2024" name="Proc. Natl. Acad. Sci. U.S.A.">
        <title>Extraordinary preservation of gene collinearity over three hundred million years revealed in homosporous lycophytes.</title>
        <authorList>
            <person name="Li C."/>
            <person name="Wickell D."/>
            <person name="Kuo L.Y."/>
            <person name="Chen X."/>
            <person name="Nie B."/>
            <person name="Liao X."/>
            <person name="Peng D."/>
            <person name="Ji J."/>
            <person name="Jenkins J."/>
            <person name="Williams M."/>
            <person name="Shu S."/>
            <person name="Plott C."/>
            <person name="Barry K."/>
            <person name="Rajasekar S."/>
            <person name="Grimwood J."/>
            <person name="Han X."/>
            <person name="Sun S."/>
            <person name="Hou Z."/>
            <person name="He W."/>
            <person name="Dai G."/>
            <person name="Sun C."/>
            <person name="Schmutz J."/>
            <person name="Leebens-Mack J.H."/>
            <person name="Li F.W."/>
            <person name="Wang L."/>
        </authorList>
    </citation>
    <scope>NUCLEOTIDE SEQUENCE [LARGE SCALE GENOMIC DNA]</scope>
    <source>
        <strain evidence="2">cv. PW_Plant_1</strain>
    </source>
</reference>
<dbReference type="Proteomes" id="UP001162992">
    <property type="component" value="Chromosome 7"/>
</dbReference>
<comment type="caution">
    <text evidence="1">The sequence shown here is derived from an EMBL/GenBank/DDBJ whole genome shotgun (WGS) entry which is preliminary data.</text>
</comment>
<evidence type="ECO:0000313" key="1">
    <source>
        <dbReference type="EMBL" id="KAJ7549688.1"/>
    </source>
</evidence>
<keyword evidence="2" id="KW-1185">Reference proteome</keyword>
<accession>A0ACC2D5W0</accession>
<dbReference type="EMBL" id="CM055098">
    <property type="protein sequence ID" value="KAJ7549688.1"/>
    <property type="molecule type" value="Genomic_DNA"/>
</dbReference>
<evidence type="ECO:0000313" key="2">
    <source>
        <dbReference type="Proteomes" id="UP001162992"/>
    </source>
</evidence>
<organism evidence="1 2">
    <name type="scientific">Diphasiastrum complanatum</name>
    <name type="common">Issler's clubmoss</name>
    <name type="synonym">Lycopodium complanatum</name>
    <dbReference type="NCBI Taxonomy" id="34168"/>
    <lineage>
        <taxon>Eukaryota</taxon>
        <taxon>Viridiplantae</taxon>
        <taxon>Streptophyta</taxon>
        <taxon>Embryophyta</taxon>
        <taxon>Tracheophyta</taxon>
        <taxon>Lycopodiopsida</taxon>
        <taxon>Lycopodiales</taxon>
        <taxon>Lycopodiaceae</taxon>
        <taxon>Lycopodioideae</taxon>
        <taxon>Diphasiastrum</taxon>
    </lineage>
</organism>